<evidence type="ECO:0000313" key="4">
    <source>
        <dbReference type="Proteomes" id="UP000580517"/>
    </source>
</evidence>
<accession>A0A853F8B8</accession>
<sequence>MKKWFICKAAAAALLGCMSMQPGFAQDAVAAWPDKPVHLIVPFAAGGSTDLVARRVGEALGKEIGQPVVVENKAGAGGTIGASYLTRQPADGYSLMIGTISTHAIHPSVFKSLPYDIFKDFTPITMVGTIPDLIVVNPDVPAKTLGEFIALAKSKPGEITYASGGPGTSSHLGSEYFAYEAGIKLNHIPFKGSGPALIDVLGGHVDMMLDVIMTSLEPVKNGRLRALAVTSSSRSPLMPDVPTVQEALGLKDFEAIIWFAIYAPAEMPAALQNKIASSLDKVLHAPDMEKFLLSQGIEVVGEGPGQLAKRSRLDYEKWKKVVEISGFQPQ</sequence>
<dbReference type="InterPro" id="IPR005064">
    <property type="entry name" value="BUG"/>
</dbReference>
<name>A0A853F8B8_9BURK</name>
<protein>
    <submittedName>
        <fullName evidence="3">Tripartite tricarboxylate transporter substrate binding protein</fullName>
    </submittedName>
</protein>
<dbReference type="EMBL" id="JACCEW010000001">
    <property type="protein sequence ID" value="NYT35802.1"/>
    <property type="molecule type" value="Genomic_DNA"/>
</dbReference>
<dbReference type="AlphaFoldDB" id="A0A853F8B8"/>
<dbReference type="Pfam" id="PF03401">
    <property type="entry name" value="TctC"/>
    <property type="match status" value="1"/>
</dbReference>
<dbReference type="RefSeq" id="WP_167668821.1">
    <property type="nucleotide sequence ID" value="NZ_JACCEW010000001.1"/>
</dbReference>
<comment type="caution">
    <text evidence="3">The sequence shown here is derived from an EMBL/GenBank/DDBJ whole genome shotgun (WGS) entry which is preliminary data.</text>
</comment>
<dbReference type="SUPFAM" id="SSF53850">
    <property type="entry name" value="Periplasmic binding protein-like II"/>
    <property type="match status" value="1"/>
</dbReference>
<dbReference type="PANTHER" id="PTHR42928:SF5">
    <property type="entry name" value="BLR1237 PROTEIN"/>
    <property type="match status" value="1"/>
</dbReference>
<evidence type="ECO:0000313" key="3">
    <source>
        <dbReference type="EMBL" id="NYT35802.1"/>
    </source>
</evidence>
<keyword evidence="2" id="KW-0732">Signal</keyword>
<proteinExistence type="inferred from homology"/>
<reference evidence="3 4" key="1">
    <citation type="submission" date="2020-07" db="EMBL/GenBank/DDBJ databases">
        <title>Taxonomic revisions and descriptions of new bacterial species based on genomic comparisons in the high-G+C-content subgroup of the family Alcaligenaceae.</title>
        <authorList>
            <person name="Szabo A."/>
            <person name="Felfoldi T."/>
        </authorList>
    </citation>
    <scope>NUCLEOTIDE SEQUENCE [LARGE SCALE GENOMIC DNA]</scope>
    <source>
        <strain evidence="3 4">DSM 25264</strain>
    </source>
</reference>
<gene>
    <name evidence="3" type="ORF">H0A68_02875</name>
</gene>
<comment type="similarity">
    <text evidence="1">Belongs to the UPF0065 (bug) family.</text>
</comment>
<organism evidence="3 4">
    <name type="scientific">Allopusillimonas soli</name>
    <dbReference type="NCBI Taxonomy" id="659016"/>
    <lineage>
        <taxon>Bacteria</taxon>
        <taxon>Pseudomonadati</taxon>
        <taxon>Pseudomonadota</taxon>
        <taxon>Betaproteobacteria</taxon>
        <taxon>Burkholderiales</taxon>
        <taxon>Alcaligenaceae</taxon>
        <taxon>Allopusillimonas</taxon>
    </lineage>
</organism>
<evidence type="ECO:0000256" key="2">
    <source>
        <dbReference type="SAM" id="SignalP"/>
    </source>
</evidence>
<feature type="chain" id="PRO_5032335798" evidence="2">
    <location>
        <begin position="26"/>
        <end position="330"/>
    </location>
</feature>
<dbReference type="PANTHER" id="PTHR42928">
    <property type="entry name" value="TRICARBOXYLATE-BINDING PROTEIN"/>
    <property type="match status" value="1"/>
</dbReference>
<evidence type="ECO:0000256" key="1">
    <source>
        <dbReference type="ARBA" id="ARBA00006987"/>
    </source>
</evidence>
<dbReference type="Gene3D" id="3.40.190.10">
    <property type="entry name" value="Periplasmic binding protein-like II"/>
    <property type="match status" value="1"/>
</dbReference>
<dbReference type="Proteomes" id="UP000580517">
    <property type="component" value="Unassembled WGS sequence"/>
</dbReference>
<dbReference type="CDD" id="cd13578">
    <property type="entry name" value="PBP2_Bug27"/>
    <property type="match status" value="1"/>
</dbReference>
<feature type="signal peptide" evidence="2">
    <location>
        <begin position="1"/>
        <end position="25"/>
    </location>
</feature>
<keyword evidence="4" id="KW-1185">Reference proteome</keyword>
<dbReference type="PIRSF" id="PIRSF017082">
    <property type="entry name" value="YflP"/>
    <property type="match status" value="1"/>
</dbReference>
<dbReference type="Gene3D" id="3.40.190.150">
    <property type="entry name" value="Bordetella uptake gene, domain 1"/>
    <property type="match status" value="1"/>
</dbReference>
<dbReference type="InterPro" id="IPR042100">
    <property type="entry name" value="Bug_dom1"/>
</dbReference>